<evidence type="ECO:0000313" key="2">
    <source>
        <dbReference type="Proteomes" id="UP000772618"/>
    </source>
</evidence>
<proteinExistence type="predicted"/>
<comment type="caution">
    <text evidence="1">The sequence shown here is derived from an EMBL/GenBank/DDBJ whole genome shotgun (WGS) entry which is preliminary data.</text>
</comment>
<sequence length="275" mass="32199">MHNFILLVQAVLLSISVTDLFGQRIKKTEIKGVDVQISYIIKTDTSFAIGNDSMFYILNSSFEITKSVSLSRYNIHLIGDYKVSYTYNSFLLYWSLSDSTFYRYDFKNDVVHKGYIKNISDWYCKIDTTFNYFFDKSFLNTDWAFNEKNDLCTPTYNLFLDDKKHLYSLNSIVLSRFDPNEIFGPVEVFLTNFSPYVDILHVKSNGVYYYDPIIDEVQFLNLKSRKRKCIYKLHVKDAFTSNTVANSIKPACRNGNSILVLNQFEDTFEIIEIRL</sequence>
<dbReference type="Proteomes" id="UP000772618">
    <property type="component" value="Unassembled WGS sequence"/>
</dbReference>
<evidence type="ECO:0000313" key="1">
    <source>
        <dbReference type="EMBL" id="MBT1704236.1"/>
    </source>
</evidence>
<dbReference type="EMBL" id="JAHESD010000027">
    <property type="protein sequence ID" value="MBT1704236.1"/>
    <property type="molecule type" value="Genomic_DNA"/>
</dbReference>
<protein>
    <submittedName>
        <fullName evidence="1">Uncharacterized protein</fullName>
    </submittedName>
</protein>
<keyword evidence="2" id="KW-1185">Reference proteome</keyword>
<dbReference type="RefSeq" id="WP_254154194.1">
    <property type="nucleotide sequence ID" value="NZ_JAHESD010000027.1"/>
</dbReference>
<name>A0ABS5VW61_9BACT</name>
<accession>A0ABS5VW61</accession>
<reference evidence="1 2" key="1">
    <citation type="submission" date="2021-05" db="EMBL/GenBank/DDBJ databases">
        <title>A Polyphasic approach of four new species of the genus Ohtaekwangia: Ohtaekwangia histidinii sp. nov., Ohtaekwangia cretensis sp. nov., Ohtaekwangia indiensis sp. nov., Ohtaekwangia reichenbachii sp. nov. from diverse environment.</title>
        <authorList>
            <person name="Octaviana S."/>
        </authorList>
    </citation>
    <scope>NUCLEOTIDE SEQUENCE [LARGE SCALE GENOMIC DNA]</scope>
    <source>
        <strain evidence="1 2">PWU20</strain>
    </source>
</reference>
<gene>
    <name evidence="1" type="ORF">KK060_13160</name>
</gene>
<organism evidence="1 2">
    <name type="scientific">Chryseosolibacter indicus</name>
    <dbReference type="NCBI Taxonomy" id="2782351"/>
    <lineage>
        <taxon>Bacteria</taxon>
        <taxon>Pseudomonadati</taxon>
        <taxon>Bacteroidota</taxon>
        <taxon>Cytophagia</taxon>
        <taxon>Cytophagales</taxon>
        <taxon>Chryseotaleaceae</taxon>
        <taxon>Chryseosolibacter</taxon>
    </lineage>
</organism>